<name>A0A8C2Z541_CYCLU</name>
<organism evidence="1 2">
    <name type="scientific">Cyclopterus lumpus</name>
    <name type="common">Lumpsucker</name>
    <dbReference type="NCBI Taxonomy" id="8103"/>
    <lineage>
        <taxon>Eukaryota</taxon>
        <taxon>Metazoa</taxon>
        <taxon>Chordata</taxon>
        <taxon>Craniata</taxon>
        <taxon>Vertebrata</taxon>
        <taxon>Euteleostomi</taxon>
        <taxon>Actinopterygii</taxon>
        <taxon>Neopterygii</taxon>
        <taxon>Teleostei</taxon>
        <taxon>Neoteleostei</taxon>
        <taxon>Acanthomorphata</taxon>
        <taxon>Eupercaria</taxon>
        <taxon>Perciformes</taxon>
        <taxon>Cottioidei</taxon>
        <taxon>Cottales</taxon>
        <taxon>Cyclopteridae</taxon>
        <taxon>Cyclopterus</taxon>
    </lineage>
</organism>
<evidence type="ECO:0000313" key="1">
    <source>
        <dbReference type="Ensembl" id="ENSCLMP00005020358.1"/>
    </source>
</evidence>
<dbReference type="Ensembl" id="ENSCLMT00005021396.1">
    <property type="protein sequence ID" value="ENSCLMP00005020358.1"/>
    <property type="gene ID" value="ENSCLMG00005010162.1"/>
</dbReference>
<accession>A0A8C2Z541</accession>
<sequence>MLGGPCAHLAPLPVKTTMLGGPCAHLAPLPVKTTMLGGPCTHLAPLPVKTTMLGGPCAHLAPSQPSLPSCGADVLTLHLHHHRRHFVSPEEALCSTPQGAPPCPAHPHLHPHLPGPAPLYDPASQDALHEDSVRGLVKLSSV</sequence>
<protein>
    <submittedName>
        <fullName evidence="1">Uncharacterized protein</fullName>
    </submittedName>
</protein>
<proteinExistence type="predicted"/>
<reference evidence="1" key="1">
    <citation type="submission" date="2025-08" db="UniProtKB">
        <authorList>
            <consortium name="Ensembl"/>
        </authorList>
    </citation>
    <scope>IDENTIFICATION</scope>
</reference>
<evidence type="ECO:0000313" key="2">
    <source>
        <dbReference type="Proteomes" id="UP000694565"/>
    </source>
</evidence>
<reference evidence="1" key="2">
    <citation type="submission" date="2025-09" db="UniProtKB">
        <authorList>
            <consortium name="Ensembl"/>
        </authorList>
    </citation>
    <scope>IDENTIFICATION</scope>
</reference>
<keyword evidence="2" id="KW-1185">Reference proteome</keyword>
<dbReference type="Proteomes" id="UP000694565">
    <property type="component" value="Unplaced"/>
</dbReference>
<dbReference type="GeneTree" id="ENSGT01030000235099"/>
<dbReference type="AlphaFoldDB" id="A0A8C2Z541"/>